<dbReference type="Gene3D" id="1.10.510.10">
    <property type="entry name" value="Transferase(Phosphotransferase) domain 1"/>
    <property type="match status" value="1"/>
</dbReference>
<feature type="domain" description="Protein kinase" evidence="10">
    <location>
        <begin position="46"/>
        <end position="213"/>
    </location>
</feature>
<dbReference type="AlphaFoldDB" id="A0A8S3DWA7"/>
<dbReference type="InterPro" id="IPR008271">
    <property type="entry name" value="Ser/Thr_kinase_AS"/>
</dbReference>
<evidence type="ECO:0000256" key="3">
    <source>
        <dbReference type="ARBA" id="ARBA00022679"/>
    </source>
</evidence>
<dbReference type="Proteomes" id="UP000676336">
    <property type="component" value="Unassembled WGS sequence"/>
</dbReference>
<feature type="compositionally biased region" description="Polar residues" evidence="9">
    <location>
        <begin position="1"/>
        <end position="20"/>
    </location>
</feature>
<evidence type="ECO:0000256" key="6">
    <source>
        <dbReference type="ARBA" id="ARBA00022840"/>
    </source>
</evidence>
<evidence type="ECO:0000256" key="4">
    <source>
        <dbReference type="ARBA" id="ARBA00022741"/>
    </source>
</evidence>
<reference evidence="11" key="1">
    <citation type="submission" date="2021-02" db="EMBL/GenBank/DDBJ databases">
        <authorList>
            <person name="Nowell W R."/>
        </authorList>
    </citation>
    <scope>NUCLEOTIDE SEQUENCE</scope>
</reference>
<feature type="compositionally biased region" description="Basic residues" evidence="9">
    <location>
        <begin position="23"/>
        <end position="32"/>
    </location>
</feature>
<evidence type="ECO:0000313" key="11">
    <source>
        <dbReference type="EMBL" id="CAF5010851.1"/>
    </source>
</evidence>
<name>A0A8S3DWA7_9BILA</name>
<evidence type="ECO:0000256" key="2">
    <source>
        <dbReference type="ARBA" id="ARBA00022527"/>
    </source>
</evidence>
<dbReference type="InterPro" id="IPR050205">
    <property type="entry name" value="CDPK_Ser/Thr_kinases"/>
</dbReference>
<dbReference type="GO" id="GO:0005524">
    <property type="term" value="F:ATP binding"/>
    <property type="evidence" value="ECO:0007669"/>
    <property type="project" value="UniProtKB-UniRule"/>
</dbReference>
<organism evidence="11 12">
    <name type="scientific">Rotaria magnacalcarata</name>
    <dbReference type="NCBI Taxonomy" id="392030"/>
    <lineage>
        <taxon>Eukaryota</taxon>
        <taxon>Metazoa</taxon>
        <taxon>Spiralia</taxon>
        <taxon>Gnathifera</taxon>
        <taxon>Rotifera</taxon>
        <taxon>Eurotatoria</taxon>
        <taxon>Bdelloidea</taxon>
        <taxon>Philodinida</taxon>
        <taxon>Philodinidae</taxon>
        <taxon>Rotaria</taxon>
    </lineage>
</organism>
<gene>
    <name evidence="11" type="ORF">SMN809_LOCUS57187</name>
</gene>
<dbReference type="PROSITE" id="PS00108">
    <property type="entry name" value="PROTEIN_KINASE_ST"/>
    <property type="match status" value="1"/>
</dbReference>
<keyword evidence="6 7" id="KW-0067">ATP-binding</keyword>
<keyword evidence="5" id="KW-0418">Kinase</keyword>
<dbReference type="GO" id="GO:0004674">
    <property type="term" value="F:protein serine/threonine kinase activity"/>
    <property type="evidence" value="ECO:0007669"/>
    <property type="project" value="UniProtKB-KW"/>
</dbReference>
<comment type="caution">
    <text evidence="11">The sequence shown here is derived from an EMBL/GenBank/DDBJ whole genome shotgun (WGS) entry which is preliminary data.</text>
</comment>
<evidence type="ECO:0000256" key="9">
    <source>
        <dbReference type="SAM" id="MobiDB-lite"/>
    </source>
</evidence>
<proteinExistence type="inferred from homology"/>
<evidence type="ECO:0000259" key="10">
    <source>
        <dbReference type="PROSITE" id="PS50011"/>
    </source>
</evidence>
<feature type="non-terminal residue" evidence="11">
    <location>
        <position position="1"/>
    </location>
</feature>
<dbReference type="FunFam" id="3.30.200.20:FF:000093">
    <property type="entry name" value="Putative map kinase-interacting serine/threonine-protein kinase 1"/>
    <property type="match status" value="1"/>
</dbReference>
<dbReference type="EMBL" id="CAJOBI010208110">
    <property type="protein sequence ID" value="CAF5010851.1"/>
    <property type="molecule type" value="Genomic_DNA"/>
</dbReference>
<evidence type="ECO:0000256" key="8">
    <source>
        <dbReference type="RuleBase" id="RU000304"/>
    </source>
</evidence>
<keyword evidence="4 7" id="KW-0547">Nucleotide-binding</keyword>
<dbReference type="PROSITE" id="PS50011">
    <property type="entry name" value="PROTEIN_KINASE_DOM"/>
    <property type="match status" value="1"/>
</dbReference>
<evidence type="ECO:0000256" key="1">
    <source>
        <dbReference type="ARBA" id="ARBA00006692"/>
    </source>
</evidence>
<dbReference type="InterPro" id="IPR011009">
    <property type="entry name" value="Kinase-like_dom_sf"/>
</dbReference>
<dbReference type="PROSITE" id="PS00107">
    <property type="entry name" value="PROTEIN_KINASE_ATP"/>
    <property type="match status" value="1"/>
</dbReference>
<dbReference type="InterPro" id="IPR017441">
    <property type="entry name" value="Protein_kinase_ATP_BS"/>
</dbReference>
<comment type="similarity">
    <text evidence="1">Belongs to the protein kinase superfamily. CAMK Ser/Thr protein kinase family.</text>
</comment>
<dbReference type="SUPFAM" id="SSF56112">
    <property type="entry name" value="Protein kinase-like (PK-like)"/>
    <property type="match status" value="1"/>
</dbReference>
<protein>
    <recommendedName>
        <fullName evidence="10">Protein kinase domain-containing protein</fullName>
    </recommendedName>
</protein>
<dbReference type="Pfam" id="PF00069">
    <property type="entry name" value="Pkinase"/>
    <property type="match status" value="1"/>
</dbReference>
<keyword evidence="2 8" id="KW-0723">Serine/threonine-protein kinase</keyword>
<feature type="non-terminal residue" evidence="11">
    <location>
        <position position="213"/>
    </location>
</feature>
<evidence type="ECO:0000256" key="7">
    <source>
        <dbReference type="PROSITE-ProRule" id="PRU10141"/>
    </source>
</evidence>
<dbReference type="PANTHER" id="PTHR24349">
    <property type="entry name" value="SERINE/THREONINE-PROTEIN KINASE"/>
    <property type="match status" value="1"/>
</dbReference>
<evidence type="ECO:0000313" key="12">
    <source>
        <dbReference type="Proteomes" id="UP000676336"/>
    </source>
</evidence>
<feature type="binding site" evidence="7">
    <location>
        <position position="75"/>
    </location>
    <ligand>
        <name>ATP</name>
        <dbReference type="ChEBI" id="CHEBI:30616"/>
    </ligand>
</feature>
<feature type="region of interest" description="Disordered" evidence="9">
    <location>
        <begin position="1"/>
        <end position="35"/>
    </location>
</feature>
<dbReference type="Gene3D" id="3.30.200.20">
    <property type="entry name" value="Phosphorylase Kinase, domain 1"/>
    <property type="match status" value="1"/>
</dbReference>
<keyword evidence="3" id="KW-0808">Transferase</keyword>
<accession>A0A8S3DWA7</accession>
<sequence>LVLRDTTNAECKSESSPTSVQKRQQKKKKRRTANSYSDISFNDKYKLTEELLGTGAHGVVKTCRDRMTKQEYAVKIISKARHPDRTRVFKEIDIYSHCRGCENILSIIDFLEDDDYFYLVFQKMEGGPLLNHIMKRGRLTERETSLVVRGIANGLNFLHSKGMSHRDLKPENILVERADSLIPIKLCDFDLGSAIRLNSNKTTPISTPELSTP</sequence>
<dbReference type="InterPro" id="IPR000719">
    <property type="entry name" value="Prot_kinase_dom"/>
</dbReference>
<dbReference type="SMART" id="SM00220">
    <property type="entry name" value="S_TKc"/>
    <property type="match status" value="1"/>
</dbReference>
<evidence type="ECO:0000256" key="5">
    <source>
        <dbReference type="ARBA" id="ARBA00022777"/>
    </source>
</evidence>